<dbReference type="GO" id="GO:0004252">
    <property type="term" value="F:serine-type endopeptidase activity"/>
    <property type="evidence" value="ECO:0007669"/>
    <property type="project" value="InterPro"/>
</dbReference>
<keyword evidence="2" id="KW-1185">Reference proteome</keyword>
<dbReference type="SUPFAM" id="SSF50494">
    <property type="entry name" value="Trypsin-like serine proteases"/>
    <property type="match status" value="1"/>
</dbReference>
<dbReference type="InterPro" id="IPR043504">
    <property type="entry name" value="Peptidase_S1_PA_chymotrypsin"/>
</dbReference>
<dbReference type="GO" id="GO:0006508">
    <property type="term" value="P:proteolysis"/>
    <property type="evidence" value="ECO:0007669"/>
    <property type="project" value="InterPro"/>
</dbReference>
<evidence type="ECO:0000259" key="1">
    <source>
        <dbReference type="Pfam" id="PF00089"/>
    </source>
</evidence>
<name>A0A915HJK2_ROMCU</name>
<reference evidence="3" key="1">
    <citation type="submission" date="2022-11" db="UniProtKB">
        <authorList>
            <consortium name="WormBaseParasite"/>
        </authorList>
    </citation>
    <scope>IDENTIFICATION</scope>
</reference>
<organism evidence="2 3">
    <name type="scientific">Romanomermis culicivorax</name>
    <name type="common">Nematode worm</name>
    <dbReference type="NCBI Taxonomy" id="13658"/>
    <lineage>
        <taxon>Eukaryota</taxon>
        <taxon>Metazoa</taxon>
        <taxon>Ecdysozoa</taxon>
        <taxon>Nematoda</taxon>
        <taxon>Enoplea</taxon>
        <taxon>Dorylaimia</taxon>
        <taxon>Mermithida</taxon>
        <taxon>Mermithoidea</taxon>
        <taxon>Mermithidae</taxon>
        <taxon>Romanomermis</taxon>
    </lineage>
</organism>
<proteinExistence type="predicted"/>
<dbReference type="WBParaSite" id="nRc.2.0.1.t01506-RA">
    <property type="protein sequence ID" value="nRc.2.0.1.t01506-RA"/>
    <property type="gene ID" value="nRc.2.0.1.g01506"/>
</dbReference>
<dbReference type="Pfam" id="PF00089">
    <property type="entry name" value="Trypsin"/>
    <property type="match status" value="1"/>
</dbReference>
<evidence type="ECO:0000313" key="2">
    <source>
        <dbReference type="Proteomes" id="UP000887565"/>
    </source>
</evidence>
<dbReference type="InterPro" id="IPR001254">
    <property type="entry name" value="Trypsin_dom"/>
</dbReference>
<dbReference type="Gene3D" id="2.40.10.10">
    <property type="entry name" value="Trypsin-like serine proteases"/>
    <property type="match status" value="1"/>
</dbReference>
<sequence length="74" mass="8376">MYCTINDHCSKRVVSDQYAIPHSRPWMVMLKYDGRFICGAALVNRPPNHHQGDLAGSSDILLTAAHCLVQHREE</sequence>
<feature type="domain" description="Peptidase S1" evidence="1">
    <location>
        <begin position="17"/>
        <end position="70"/>
    </location>
</feature>
<dbReference type="InterPro" id="IPR009003">
    <property type="entry name" value="Peptidase_S1_PA"/>
</dbReference>
<dbReference type="PROSITE" id="PS00134">
    <property type="entry name" value="TRYPSIN_HIS"/>
    <property type="match status" value="1"/>
</dbReference>
<dbReference type="Proteomes" id="UP000887565">
    <property type="component" value="Unplaced"/>
</dbReference>
<accession>A0A915HJK2</accession>
<dbReference type="AlphaFoldDB" id="A0A915HJK2"/>
<protein>
    <submittedName>
        <fullName evidence="3">Peptidase S1 domain-containing protein</fullName>
    </submittedName>
</protein>
<evidence type="ECO:0000313" key="3">
    <source>
        <dbReference type="WBParaSite" id="nRc.2.0.1.t01506-RA"/>
    </source>
</evidence>
<dbReference type="InterPro" id="IPR018114">
    <property type="entry name" value="TRYPSIN_HIS"/>
</dbReference>